<evidence type="ECO:0000313" key="2">
    <source>
        <dbReference type="Proteomes" id="UP000190449"/>
    </source>
</evidence>
<dbReference type="RefSeq" id="WP_078775328.1">
    <property type="nucleotide sequence ID" value="NZ_FUWU01000001.1"/>
</dbReference>
<dbReference type="AlphaFoldDB" id="A0A1T4JU46"/>
<dbReference type="SUPFAM" id="SSF82185">
    <property type="entry name" value="Histone H3 K4-specific methyltransferase SET7/9 N-terminal domain"/>
    <property type="match status" value="1"/>
</dbReference>
<protein>
    <submittedName>
        <fullName evidence="1">MORN repeat variant</fullName>
    </submittedName>
</protein>
<evidence type="ECO:0000313" key="1">
    <source>
        <dbReference type="EMBL" id="SJZ33658.1"/>
    </source>
</evidence>
<dbReference type="Proteomes" id="UP000190449">
    <property type="component" value="Unassembled WGS sequence"/>
</dbReference>
<proteinExistence type="predicted"/>
<gene>
    <name evidence="1" type="ORF">SAMN02745108_00131</name>
</gene>
<organism evidence="1 2">
    <name type="scientific">Fibrobacter intestinalis</name>
    <dbReference type="NCBI Taxonomy" id="28122"/>
    <lineage>
        <taxon>Bacteria</taxon>
        <taxon>Pseudomonadati</taxon>
        <taxon>Fibrobacterota</taxon>
        <taxon>Fibrobacteria</taxon>
        <taxon>Fibrobacterales</taxon>
        <taxon>Fibrobacteraceae</taxon>
        <taxon>Fibrobacter</taxon>
    </lineage>
</organism>
<sequence length="206" mass="23055">MVGNIHLISFLNFFQVAVKRYTVALVAGTPALDTVRILGASGAPQEIYTVQKGTTVKEGCFISYYPDGKVGVESTYRNGKLDGTFKSYYASGSLWQEVSYAAGVEQGESRLYYENGNLKNREVYESGVPNGLFKEWDENGTLRSEFPYVNGRVNGIARMYDADGLLSEDLELVNGIREGVYHKYKKGIVVHTAKFHRNRCVENCEF</sequence>
<dbReference type="Gene3D" id="2.20.110.10">
    <property type="entry name" value="Histone H3 K4-specific methyltransferase SET7/9 N-terminal domain"/>
    <property type="match status" value="2"/>
</dbReference>
<accession>A0A1T4JU46</accession>
<dbReference type="InterPro" id="IPR011652">
    <property type="entry name" value="MORN_2"/>
</dbReference>
<dbReference type="Pfam" id="PF07661">
    <property type="entry name" value="MORN_2"/>
    <property type="match status" value="4"/>
</dbReference>
<dbReference type="STRING" id="28122.SAMN02745108_00131"/>
<dbReference type="EMBL" id="FUWU01000001">
    <property type="protein sequence ID" value="SJZ33658.1"/>
    <property type="molecule type" value="Genomic_DNA"/>
</dbReference>
<reference evidence="1 2" key="1">
    <citation type="submission" date="2017-02" db="EMBL/GenBank/DDBJ databases">
        <authorList>
            <person name="Peterson S.W."/>
        </authorList>
    </citation>
    <scope>NUCLEOTIDE SEQUENCE [LARGE SCALE GENOMIC DNA]</scope>
    <source>
        <strain evidence="1 2">ATCC 43854</strain>
    </source>
</reference>
<name>A0A1T4JU46_9BACT</name>